<feature type="transmembrane region" description="Helical" evidence="1">
    <location>
        <begin position="192"/>
        <end position="215"/>
    </location>
</feature>
<feature type="transmembrane region" description="Helical" evidence="1">
    <location>
        <begin position="120"/>
        <end position="140"/>
    </location>
</feature>
<dbReference type="EMBL" id="MTBC01000001">
    <property type="protein sequence ID" value="OQD44228.1"/>
    <property type="molecule type" value="Genomic_DNA"/>
</dbReference>
<comment type="caution">
    <text evidence="2">The sequence shown here is derived from an EMBL/GenBank/DDBJ whole genome shotgun (WGS) entry which is preliminary data.</text>
</comment>
<evidence type="ECO:0000256" key="1">
    <source>
        <dbReference type="SAM" id="Phobius"/>
    </source>
</evidence>
<dbReference type="RefSeq" id="WP_080317767.1">
    <property type="nucleotide sequence ID" value="NZ_MTBC01000001.1"/>
</dbReference>
<feature type="transmembrane region" description="Helical" evidence="1">
    <location>
        <begin position="94"/>
        <end position="114"/>
    </location>
</feature>
<dbReference type="AlphaFoldDB" id="A0A1V6LVS7"/>
<keyword evidence="3" id="KW-1185">Reference proteome</keyword>
<dbReference type="Proteomes" id="UP000191680">
    <property type="component" value="Unassembled WGS sequence"/>
</dbReference>
<reference evidence="2 3" key="1">
    <citation type="submission" date="2016-12" db="EMBL/GenBank/DDBJ databases">
        <authorList>
            <person name="Song W.-J."/>
            <person name="Kurnit D.M."/>
        </authorList>
    </citation>
    <scope>NUCLEOTIDE SEQUENCE [LARGE SCALE GENOMIC DNA]</scope>
    <source>
        <strain evidence="2 3">HSG9</strain>
    </source>
</reference>
<evidence type="ECO:0000313" key="3">
    <source>
        <dbReference type="Proteomes" id="UP000191680"/>
    </source>
</evidence>
<dbReference type="OrthoDB" id="662673at2"/>
<name>A0A1V6LVS7_9FLAO</name>
<keyword evidence="1" id="KW-0472">Membrane</keyword>
<evidence type="ECO:0000313" key="2">
    <source>
        <dbReference type="EMBL" id="OQD44228.1"/>
    </source>
</evidence>
<accession>A0A1V6LVS7</accession>
<protein>
    <submittedName>
        <fullName evidence="2">Uncharacterized protein</fullName>
    </submittedName>
</protein>
<feature type="transmembrane region" description="Helical" evidence="1">
    <location>
        <begin position="161"/>
        <end position="180"/>
    </location>
</feature>
<organism evidence="2 3">
    <name type="scientific">Croceivirga radicis</name>
    <dbReference type="NCBI Taxonomy" id="1929488"/>
    <lineage>
        <taxon>Bacteria</taxon>
        <taxon>Pseudomonadati</taxon>
        <taxon>Bacteroidota</taxon>
        <taxon>Flavobacteriia</taxon>
        <taxon>Flavobacteriales</taxon>
        <taxon>Flavobacteriaceae</taxon>
        <taxon>Croceivirga</taxon>
    </lineage>
</organism>
<sequence>MEKRLVNQNQIETLHSFVRSHYVEHLDVQIELVDHLAQGIEAQWNGYPERSFEQCLEIEFKKFGVFGFMEVVEKKTAAMNKRYRRLLWRYTNEWFSIPNIILVMGAIFLLYIVLGSEILNAIKFEILVGLFMVLASVALIRTFHLKKQLNNKPKKWLLEELIFNLGAYLQVILLPIHLLNFNNSLGLLDTNWGLLLWSALVVVSVLLYILSAYIIPAKAEELLAEVYPEYKLVY</sequence>
<gene>
    <name evidence="2" type="ORF">BUL40_01330</name>
</gene>
<keyword evidence="1" id="KW-0812">Transmembrane</keyword>
<proteinExistence type="predicted"/>
<keyword evidence="1" id="KW-1133">Transmembrane helix</keyword>